<organism evidence="2 3">
    <name type="scientific">Phaeobacter porticola</name>
    <dbReference type="NCBI Taxonomy" id="1844006"/>
    <lineage>
        <taxon>Bacteria</taxon>
        <taxon>Pseudomonadati</taxon>
        <taxon>Pseudomonadota</taxon>
        <taxon>Alphaproteobacteria</taxon>
        <taxon>Rhodobacterales</taxon>
        <taxon>Roseobacteraceae</taxon>
        <taxon>Phaeobacter</taxon>
    </lineage>
</organism>
<evidence type="ECO:0000259" key="1">
    <source>
        <dbReference type="SMART" id="SM00507"/>
    </source>
</evidence>
<keyword evidence="2" id="KW-0378">Hydrolase</keyword>
<accession>A0A1L3I5D3</accession>
<dbReference type="GO" id="GO:0008270">
    <property type="term" value="F:zinc ion binding"/>
    <property type="evidence" value="ECO:0007669"/>
    <property type="project" value="InterPro"/>
</dbReference>
<feature type="domain" description="HNH nuclease" evidence="1">
    <location>
        <begin position="152"/>
        <end position="210"/>
    </location>
</feature>
<reference evidence="3" key="1">
    <citation type="submission" date="2016-07" db="EMBL/GenBank/DDBJ databases">
        <title>Phaeobacter portensis sp. nov., a tropodithietic acid producing bacterium isolated from a German harbor.</title>
        <authorList>
            <person name="Freese H.M."/>
            <person name="Bunk B."/>
            <person name="Breider S."/>
            <person name="Brinkhoff T."/>
        </authorList>
    </citation>
    <scope>NUCLEOTIDE SEQUENCE [LARGE SCALE GENOMIC DNA]</scope>
    <source>
        <strain evidence="3">P97</strain>
    </source>
</reference>
<keyword evidence="2" id="KW-0255">Endonuclease</keyword>
<dbReference type="OrthoDB" id="9802640at2"/>
<dbReference type="InterPro" id="IPR003615">
    <property type="entry name" value="HNH_nuc"/>
</dbReference>
<evidence type="ECO:0000313" key="2">
    <source>
        <dbReference type="EMBL" id="APG47364.1"/>
    </source>
</evidence>
<dbReference type="GO" id="GO:0003676">
    <property type="term" value="F:nucleic acid binding"/>
    <property type="evidence" value="ECO:0007669"/>
    <property type="project" value="InterPro"/>
</dbReference>
<dbReference type="InterPro" id="IPR002711">
    <property type="entry name" value="HNH"/>
</dbReference>
<dbReference type="Gene3D" id="1.10.30.50">
    <property type="match status" value="1"/>
</dbReference>
<keyword evidence="3" id="KW-1185">Reference proteome</keyword>
<dbReference type="KEGG" id="php:PhaeoP97_01956"/>
<evidence type="ECO:0000313" key="3">
    <source>
        <dbReference type="Proteomes" id="UP000183859"/>
    </source>
</evidence>
<dbReference type="RefSeq" id="WP_072504885.1">
    <property type="nucleotide sequence ID" value="NZ_CP016364.1"/>
</dbReference>
<proteinExistence type="predicted"/>
<name>A0A1L3I5D3_9RHOB</name>
<dbReference type="CDD" id="cd00085">
    <property type="entry name" value="HNHc"/>
    <property type="match status" value="1"/>
</dbReference>
<keyword evidence="2" id="KW-0540">Nuclease</keyword>
<dbReference type="EMBL" id="CP016364">
    <property type="protein sequence ID" value="APG47364.1"/>
    <property type="molecule type" value="Genomic_DNA"/>
</dbReference>
<protein>
    <submittedName>
        <fullName evidence="2">Putative restriction endonuclease</fullName>
    </submittedName>
</protein>
<dbReference type="AlphaFoldDB" id="A0A1L3I5D3"/>
<dbReference type="SMART" id="SM00507">
    <property type="entry name" value="HNHc"/>
    <property type="match status" value="1"/>
</dbReference>
<dbReference type="GO" id="GO:0004519">
    <property type="term" value="F:endonuclease activity"/>
    <property type="evidence" value="ECO:0007669"/>
    <property type="project" value="UniProtKB-KW"/>
</dbReference>
<dbReference type="Proteomes" id="UP000183859">
    <property type="component" value="Chromosome"/>
</dbReference>
<sequence>MTSLREYGVGRRHIQQALERFKSRDLGGVTYTPSMNTFIRCPIAFELWDLKPVVRMALRFVDRIIDPNDFTSHRYQSELSSLGFDIVRFDEKRQRQLGMRGFNVDELADPHRVFWSPSMLEQRNALADFTAAKSAKAEVNSVTRSVFVRNSEFSRRVRQAANGVCDACKRKTFQTQSGDWFLEVHHKTWLSEGGTDTIENMVALCPNCHRQEHFGSTRRYW</sequence>
<gene>
    <name evidence="2" type="ORF">PhaeoP97_01956</name>
</gene>
<dbReference type="Pfam" id="PF01844">
    <property type="entry name" value="HNH"/>
    <property type="match status" value="1"/>
</dbReference>
<dbReference type="STRING" id="1844006.PhaeoP97_01956"/>